<protein>
    <submittedName>
        <fullName evidence="5">Zinc ABC transporter, periplasmic-binding protein ZnuA</fullName>
    </submittedName>
</protein>
<dbReference type="PANTHER" id="PTHR42953:SF3">
    <property type="entry name" value="HIGH-AFFINITY ZINC UPTAKE SYSTEM PROTEIN ZNUA"/>
    <property type="match status" value="1"/>
</dbReference>
<dbReference type="AlphaFoldDB" id="A0A1W1DBD2"/>
<dbReference type="Pfam" id="PF01297">
    <property type="entry name" value="ZnuA"/>
    <property type="match status" value="1"/>
</dbReference>
<dbReference type="GO" id="GO:0046872">
    <property type="term" value="F:metal ion binding"/>
    <property type="evidence" value="ECO:0007669"/>
    <property type="project" value="InterPro"/>
</dbReference>
<evidence type="ECO:0000313" key="7">
    <source>
        <dbReference type="EMBL" id="SFV83806.1"/>
    </source>
</evidence>
<dbReference type="SUPFAM" id="SSF53807">
    <property type="entry name" value="Helical backbone' metal receptor"/>
    <property type="match status" value="1"/>
</dbReference>
<keyword evidence="2" id="KW-0813">Transport</keyword>
<dbReference type="GO" id="GO:0030001">
    <property type="term" value="P:metal ion transport"/>
    <property type="evidence" value="ECO:0007669"/>
    <property type="project" value="InterPro"/>
</dbReference>
<dbReference type="EMBL" id="FPHW01000066">
    <property type="protein sequence ID" value="SFV83806.1"/>
    <property type="molecule type" value="Genomic_DNA"/>
</dbReference>
<dbReference type="EMBL" id="FPHQ01000253">
    <property type="protein sequence ID" value="SFV77931.1"/>
    <property type="molecule type" value="Genomic_DNA"/>
</dbReference>
<evidence type="ECO:0000313" key="6">
    <source>
        <dbReference type="EMBL" id="SFV80284.1"/>
    </source>
</evidence>
<keyword evidence="3" id="KW-0732">Signal</keyword>
<evidence type="ECO:0000313" key="5">
    <source>
        <dbReference type="EMBL" id="SFV77931.1"/>
    </source>
</evidence>
<dbReference type="EMBL" id="FPHU01000062">
    <property type="protein sequence ID" value="SFV80284.1"/>
    <property type="molecule type" value="Genomic_DNA"/>
</dbReference>
<name>A0A1W1DBD2_9ZZZZ</name>
<dbReference type="InterPro" id="IPR006127">
    <property type="entry name" value="ZnuA-like"/>
</dbReference>
<sequence length="271" mass="30392">MVRSLLIVLLLTTNIFAAPNIVVSIKPIHSIVSNITQGITTPKLLLKNNQSPHQFHLKPSQLSLIDQADLIVSIHPDFEAGLTKALSSIDNSKQLMVNDNSSTNHHSWLDVGHIQRFSASLTDKLAQIDVDNAATYKNNLTLLNQKLEQLKRNTNQQLSKHSTTQIAAFSNTFEYFINSNHLQKPTVITQSHGERLSIHKILKGKQIMQKQQTKCLLSTIEIPKKRINVLTEGIDINTTSVDIVGFNIDKGTQHYFKLISTMTNKVDQCLK</sequence>
<dbReference type="PANTHER" id="PTHR42953">
    <property type="entry name" value="HIGH-AFFINITY ZINC UPTAKE SYSTEM PROTEIN ZNUA-RELATED"/>
    <property type="match status" value="1"/>
</dbReference>
<evidence type="ECO:0000256" key="2">
    <source>
        <dbReference type="ARBA" id="ARBA00022448"/>
    </source>
</evidence>
<dbReference type="InterPro" id="IPR050492">
    <property type="entry name" value="Bact_metal-bind_prot9"/>
</dbReference>
<organism evidence="5">
    <name type="scientific">hydrothermal vent metagenome</name>
    <dbReference type="NCBI Taxonomy" id="652676"/>
    <lineage>
        <taxon>unclassified sequences</taxon>
        <taxon>metagenomes</taxon>
        <taxon>ecological metagenomes</taxon>
    </lineage>
</organism>
<comment type="similarity">
    <text evidence="1">Belongs to the bacterial solute-binding protein 9 family.</text>
</comment>
<evidence type="ECO:0000256" key="1">
    <source>
        <dbReference type="ARBA" id="ARBA00011028"/>
    </source>
</evidence>
<proteinExistence type="inferred from homology"/>
<dbReference type="Gene3D" id="3.40.50.1980">
    <property type="entry name" value="Nitrogenase molybdenum iron protein domain"/>
    <property type="match status" value="2"/>
</dbReference>
<evidence type="ECO:0000256" key="3">
    <source>
        <dbReference type="ARBA" id="ARBA00022729"/>
    </source>
</evidence>
<reference evidence="5" key="1">
    <citation type="submission" date="2016-10" db="EMBL/GenBank/DDBJ databases">
        <authorList>
            <person name="de Groot N.N."/>
        </authorList>
    </citation>
    <scope>NUCLEOTIDE SEQUENCE</scope>
</reference>
<gene>
    <name evidence="5" type="ORF">MNB_SUP05-10-9</name>
    <name evidence="6" type="ORF">MNB_SUP05-13-36</name>
    <name evidence="7" type="ORF">MNB_SUP05-7-1234</name>
</gene>
<keyword evidence="4" id="KW-0175">Coiled coil</keyword>
<evidence type="ECO:0000256" key="4">
    <source>
        <dbReference type="SAM" id="Coils"/>
    </source>
</evidence>
<feature type="coiled-coil region" evidence="4">
    <location>
        <begin position="133"/>
        <end position="164"/>
    </location>
</feature>
<accession>A0A1W1DBD2</accession>